<feature type="transmembrane region" description="Helical" evidence="1">
    <location>
        <begin position="218"/>
        <end position="236"/>
    </location>
</feature>
<dbReference type="Proteomes" id="UP000280405">
    <property type="component" value="Unassembled WGS sequence"/>
</dbReference>
<dbReference type="EMBL" id="RAXT01000033">
    <property type="protein sequence ID" value="RKG36847.1"/>
    <property type="molecule type" value="Genomic_DNA"/>
</dbReference>
<feature type="transmembrane region" description="Helical" evidence="1">
    <location>
        <begin position="68"/>
        <end position="90"/>
    </location>
</feature>
<evidence type="ECO:0000313" key="3">
    <source>
        <dbReference type="EMBL" id="RKG36847.1"/>
    </source>
</evidence>
<feature type="domain" description="EamA" evidence="2">
    <location>
        <begin position="161"/>
        <end position="288"/>
    </location>
</feature>
<feature type="transmembrane region" description="Helical" evidence="1">
    <location>
        <begin position="273"/>
        <end position="290"/>
    </location>
</feature>
<evidence type="ECO:0000259" key="2">
    <source>
        <dbReference type="Pfam" id="PF00892"/>
    </source>
</evidence>
<keyword evidence="1" id="KW-1133">Transmembrane helix</keyword>
<dbReference type="SUPFAM" id="SSF103481">
    <property type="entry name" value="Multidrug resistance efflux transporter EmrE"/>
    <property type="match status" value="1"/>
</dbReference>
<protein>
    <submittedName>
        <fullName evidence="3">Aromatic amino acid efflux DMT transporter YddG</fullName>
    </submittedName>
</protein>
<dbReference type="GO" id="GO:0016020">
    <property type="term" value="C:membrane"/>
    <property type="evidence" value="ECO:0007669"/>
    <property type="project" value="InterPro"/>
</dbReference>
<dbReference type="RefSeq" id="WP_120384678.1">
    <property type="nucleotide sequence ID" value="NZ_RAXT01000033.1"/>
</dbReference>
<dbReference type="InterPro" id="IPR037185">
    <property type="entry name" value="EmrE-like"/>
</dbReference>
<dbReference type="NCBIfam" id="NF008676">
    <property type="entry name" value="PRK11689.1"/>
    <property type="match status" value="1"/>
</dbReference>
<reference evidence="3 4" key="1">
    <citation type="submission" date="2018-09" db="EMBL/GenBank/DDBJ databases">
        <title>The draft genome of Acinetobacter spp. strains.</title>
        <authorList>
            <person name="Qin J."/>
            <person name="Feng Y."/>
            <person name="Zong Z."/>
        </authorList>
    </citation>
    <scope>NUCLEOTIDE SEQUENCE [LARGE SCALE GENOMIC DNA]</scope>
    <source>
        <strain evidence="3 4">WCHAc060115</strain>
    </source>
</reference>
<feature type="transmembrane region" description="Helical" evidence="1">
    <location>
        <begin position="124"/>
        <end position="141"/>
    </location>
</feature>
<dbReference type="InterPro" id="IPR000620">
    <property type="entry name" value="EamA_dom"/>
</dbReference>
<keyword evidence="1" id="KW-0472">Membrane</keyword>
<proteinExistence type="predicted"/>
<feature type="transmembrane region" description="Helical" evidence="1">
    <location>
        <begin position="96"/>
        <end position="117"/>
    </location>
</feature>
<feature type="transmembrane region" description="Helical" evidence="1">
    <location>
        <begin position="161"/>
        <end position="178"/>
    </location>
</feature>
<feature type="transmembrane region" description="Helical" evidence="1">
    <location>
        <begin position="248"/>
        <end position="267"/>
    </location>
</feature>
<sequence>MPYLNRLNRYTWMGLSSILIWASLVAVVKLITESLSPILAIALIYSFSALSILLLNGFPQMSRMPKSYLWGCGSLFVLYEVLFLSSVAFSHDHEQVLMIGMINYLWPPLTVVFAIFAKQLSYKLPVILGFILAVLGLMMVVNPDVLNLSKLFSVLQKNPVAYSFALIGAILWSCYSVLTKKYAQGHNAVPLFFTVTAVSLWVVHFVSAEPFSFPNFKMWAAIALTGSLIGIAYSHWNQSLQFGDMKLLILVTYFMPILSSVMSMLILDATPQLAFWIGTILVTIGAIVCWKSTAERQ</sequence>
<accession>A0A3A8EPN2</accession>
<feature type="transmembrane region" description="Helical" evidence="1">
    <location>
        <begin position="190"/>
        <end position="206"/>
    </location>
</feature>
<keyword evidence="4" id="KW-1185">Reference proteome</keyword>
<keyword evidence="1" id="KW-0812">Transmembrane</keyword>
<feature type="transmembrane region" description="Helical" evidence="1">
    <location>
        <begin position="12"/>
        <end position="32"/>
    </location>
</feature>
<dbReference type="AlphaFoldDB" id="A0A3A8EPN2"/>
<evidence type="ECO:0000313" key="4">
    <source>
        <dbReference type="Proteomes" id="UP000280405"/>
    </source>
</evidence>
<comment type="caution">
    <text evidence="3">The sequence shown here is derived from an EMBL/GenBank/DDBJ whole genome shotgun (WGS) entry which is preliminary data.</text>
</comment>
<evidence type="ECO:0000256" key="1">
    <source>
        <dbReference type="SAM" id="Phobius"/>
    </source>
</evidence>
<feature type="transmembrane region" description="Helical" evidence="1">
    <location>
        <begin position="38"/>
        <end position="56"/>
    </location>
</feature>
<name>A0A3A8EPN2_9GAMM</name>
<organism evidence="3 4">
    <name type="scientific">Acinetobacter rongchengensis</name>
    <dbReference type="NCBI Taxonomy" id="2419601"/>
    <lineage>
        <taxon>Bacteria</taxon>
        <taxon>Pseudomonadati</taxon>
        <taxon>Pseudomonadota</taxon>
        <taxon>Gammaproteobacteria</taxon>
        <taxon>Moraxellales</taxon>
        <taxon>Moraxellaceae</taxon>
        <taxon>Acinetobacter</taxon>
    </lineage>
</organism>
<gene>
    <name evidence="3" type="primary">yddG</name>
    <name evidence="3" type="ORF">D7V20_13270</name>
</gene>
<dbReference type="OrthoDB" id="7065924at2"/>
<dbReference type="Pfam" id="PF00892">
    <property type="entry name" value="EamA"/>
    <property type="match status" value="1"/>
</dbReference>